<protein>
    <recommendedName>
        <fullName evidence="1">Heterokaryon incompatibility domain-containing protein</fullName>
    </recommendedName>
</protein>
<feature type="non-terminal residue" evidence="2">
    <location>
        <position position="1"/>
    </location>
</feature>
<evidence type="ECO:0000313" key="2">
    <source>
        <dbReference type="EMBL" id="KAL1623014.1"/>
    </source>
</evidence>
<proteinExistence type="predicted"/>
<name>A0ABR3SK10_9PEZI</name>
<dbReference type="Pfam" id="PF06985">
    <property type="entry name" value="HET"/>
    <property type="match status" value="1"/>
</dbReference>
<sequence length="762" mass="86058">EHFMLSTFALYPYLIHPLAVKMAPKEERDIPFLALFIQRMEKFADGSPNGLSLSIWVATFLWDYLTTENMKHMMNWYSMKDRRARAADEGAQRKAEQNNSECFRLLKIESHDPKSLIKCSVREFKFSEAPPFVALSYVWGDRGPVFEFSRDFRQGDNEQLWPFNPAETRRIVCNGKPLTVGANLHAALSGLNGHLDGRYMWTDAICINQADDDEKMVQVQQMDKIYGKADSVFVWLGRKHKHRDIAVSLMEAWPRYPENPESANIKFHGKTYRTAKGFVLKTGSGCELMSWMILMVIVSEGWFQRVWTLQEFILAKQYSFFYDGNAIPTAAVKSAMSWVYFLLSMGPAPVLPSWMHFQPSIFALKQQLDENNQRLDFSEAVLLGGTRLATNPRDKIFGLLSITDPASLQPSQLPPTDVNYNVPMKDLYVDIALRLLHGKAGLSMLSLVNHPLDKSAYKGTYKTQFRNTKPIGNRIIDHYRGKSRGPIILPEEDIFSPDLQPDWDGIRTDAFPSWVPKLVSSIGCKPFFQRAKDGQSVFKAAQSTPPSFRTSANGRVLSVSAKPFDTIKAVASLPQNDTELHLHERSEKAQRTELWTLATSLVSTKQGGNPTYAPTGEATVSVIWRTLLTNLWNRQHPAPDYVEAFFLSWLAKASMKTDVRRGLGLEREPEACDHRIFWIALEDVGMDRKVFVTERGYVGLGPPTARVGDAVVLVAGAYAPFVLRAHNARGNAWLLVGEAYVHGIMQGEVEEKGPSFVSFDIV</sequence>
<accession>A0ABR3SK10</accession>
<dbReference type="EMBL" id="JAJVDC020000126">
    <property type="protein sequence ID" value="KAL1623014.1"/>
    <property type="molecule type" value="Genomic_DNA"/>
</dbReference>
<dbReference type="PANTHER" id="PTHR24148:SF73">
    <property type="entry name" value="HET DOMAIN PROTEIN (AFU_ORTHOLOGUE AFUA_8G01020)"/>
    <property type="match status" value="1"/>
</dbReference>
<organism evidence="2 3">
    <name type="scientific">Neofusicoccum ribis</name>
    <dbReference type="NCBI Taxonomy" id="45134"/>
    <lineage>
        <taxon>Eukaryota</taxon>
        <taxon>Fungi</taxon>
        <taxon>Dikarya</taxon>
        <taxon>Ascomycota</taxon>
        <taxon>Pezizomycotina</taxon>
        <taxon>Dothideomycetes</taxon>
        <taxon>Dothideomycetes incertae sedis</taxon>
        <taxon>Botryosphaeriales</taxon>
        <taxon>Botryosphaeriaceae</taxon>
        <taxon>Neofusicoccum</taxon>
    </lineage>
</organism>
<comment type="caution">
    <text evidence="2">The sequence shown here is derived from an EMBL/GenBank/DDBJ whole genome shotgun (WGS) entry which is preliminary data.</text>
</comment>
<dbReference type="InterPro" id="IPR052895">
    <property type="entry name" value="HetReg/Transcr_Mod"/>
</dbReference>
<evidence type="ECO:0000313" key="3">
    <source>
        <dbReference type="Proteomes" id="UP001521116"/>
    </source>
</evidence>
<dbReference type="Pfam" id="PF26639">
    <property type="entry name" value="Het-6_barrel"/>
    <property type="match status" value="1"/>
</dbReference>
<feature type="domain" description="Heterokaryon incompatibility" evidence="1">
    <location>
        <begin position="132"/>
        <end position="311"/>
    </location>
</feature>
<dbReference type="InterPro" id="IPR010730">
    <property type="entry name" value="HET"/>
</dbReference>
<gene>
    <name evidence="2" type="ORF">SLS56_008492</name>
</gene>
<evidence type="ECO:0000259" key="1">
    <source>
        <dbReference type="Pfam" id="PF06985"/>
    </source>
</evidence>
<dbReference type="Proteomes" id="UP001521116">
    <property type="component" value="Unassembled WGS sequence"/>
</dbReference>
<dbReference type="PANTHER" id="PTHR24148">
    <property type="entry name" value="ANKYRIN REPEAT DOMAIN-CONTAINING PROTEIN 39 HOMOLOG-RELATED"/>
    <property type="match status" value="1"/>
</dbReference>
<reference evidence="2 3" key="1">
    <citation type="submission" date="2024-02" db="EMBL/GenBank/DDBJ databases">
        <title>De novo assembly and annotation of 12 fungi associated with fruit tree decline syndrome in Ontario, Canada.</title>
        <authorList>
            <person name="Sulman M."/>
            <person name="Ellouze W."/>
            <person name="Ilyukhin E."/>
        </authorList>
    </citation>
    <scope>NUCLEOTIDE SEQUENCE [LARGE SCALE GENOMIC DNA]</scope>
    <source>
        <strain evidence="2 3">M1-105</strain>
    </source>
</reference>
<keyword evidence="3" id="KW-1185">Reference proteome</keyword>